<dbReference type="InterPro" id="IPR000089">
    <property type="entry name" value="Biotin_lipoyl"/>
</dbReference>
<dbReference type="PANTHER" id="PTHR43178">
    <property type="entry name" value="DIHYDROLIPOAMIDE ACETYLTRANSFERASE COMPONENT OF PYRUVATE DEHYDROGENASE COMPLEX"/>
    <property type="match status" value="1"/>
</dbReference>
<dbReference type="Proteomes" id="UP001238088">
    <property type="component" value="Unassembled WGS sequence"/>
</dbReference>
<dbReference type="Pfam" id="PF00198">
    <property type="entry name" value="2-oxoacid_dh"/>
    <property type="match status" value="1"/>
</dbReference>
<feature type="domain" description="Peripheral subunit-binding (PSBD)" evidence="8">
    <location>
        <begin position="120"/>
        <end position="157"/>
    </location>
</feature>
<dbReference type="Pfam" id="PF02817">
    <property type="entry name" value="E3_binding"/>
    <property type="match status" value="1"/>
</dbReference>
<evidence type="ECO:0000256" key="6">
    <source>
        <dbReference type="RuleBase" id="RU003423"/>
    </source>
</evidence>
<comment type="cofactor">
    <cofactor evidence="1 6">
        <name>(R)-lipoate</name>
        <dbReference type="ChEBI" id="CHEBI:83088"/>
    </cofactor>
</comment>
<dbReference type="RefSeq" id="WP_307477661.1">
    <property type="nucleotide sequence ID" value="NZ_JAUSUB010000022.1"/>
</dbReference>
<dbReference type="SUPFAM" id="SSF51230">
    <property type="entry name" value="Single hybrid motif"/>
    <property type="match status" value="1"/>
</dbReference>
<accession>A0ABU0ANC7</accession>
<dbReference type="Pfam" id="PF00364">
    <property type="entry name" value="Biotin_lipoyl"/>
    <property type="match status" value="1"/>
</dbReference>
<dbReference type="InterPro" id="IPR004167">
    <property type="entry name" value="PSBD"/>
</dbReference>
<dbReference type="PROSITE" id="PS00189">
    <property type="entry name" value="LIPOYL"/>
    <property type="match status" value="1"/>
</dbReference>
<evidence type="ECO:0000256" key="1">
    <source>
        <dbReference type="ARBA" id="ARBA00001938"/>
    </source>
</evidence>
<evidence type="ECO:0000256" key="5">
    <source>
        <dbReference type="ARBA" id="ARBA00023315"/>
    </source>
</evidence>
<dbReference type="Gene3D" id="2.40.50.100">
    <property type="match status" value="1"/>
</dbReference>
<dbReference type="PROSITE" id="PS50968">
    <property type="entry name" value="BIOTINYL_LIPOYL"/>
    <property type="match status" value="1"/>
</dbReference>
<dbReference type="CDD" id="cd06849">
    <property type="entry name" value="lipoyl_domain"/>
    <property type="match status" value="1"/>
</dbReference>
<dbReference type="GO" id="GO:0004742">
    <property type="term" value="F:dihydrolipoyllysine-residue acetyltransferase activity"/>
    <property type="evidence" value="ECO:0007669"/>
    <property type="project" value="UniProtKB-EC"/>
</dbReference>
<dbReference type="PANTHER" id="PTHR43178:SF5">
    <property type="entry name" value="LIPOAMIDE ACYLTRANSFERASE COMPONENT OF BRANCHED-CHAIN ALPHA-KETO ACID DEHYDROGENASE COMPLEX, MITOCHONDRIAL"/>
    <property type="match status" value="1"/>
</dbReference>
<dbReference type="InterPro" id="IPR001078">
    <property type="entry name" value="2-oxoacid_DH_actylTfrase"/>
</dbReference>
<keyword evidence="4 6" id="KW-0450">Lipoyl</keyword>
<dbReference type="EMBL" id="JAUSUB010000022">
    <property type="protein sequence ID" value="MDQ0272359.1"/>
    <property type="molecule type" value="Genomic_DNA"/>
</dbReference>
<dbReference type="InterPro" id="IPR036625">
    <property type="entry name" value="E3-bd_dom_sf"/>
</dbReference>
<reference evidence="9 10" key="1">
    <citation type="submission" date="2023-07" db="EMBL/GenBank/DDBJ databases">
        <title>Genomic Encyclopedia of Type Strains, Phase IV (KMG-IV): sequencing the most valuable type-strain genomes for metagenomic binning, comparative biology and taxonomic classification.</title>
        <authorList>
            <person name="Goeker M."/>
        </authorList>
    </citation>
    <scope>NUCLEOTIDE SEQUENCE [LARGE SCALE GENOMIC DNA]</scope>
    <source>
        <strain evidence="9 10">DSM 23494</strain>
    </source>
</reference>
<keyword evidence="9" id="KW-0670">Pyruvate</keyword>
<protein>
    <recommendedName>
        <fullName evidence="6">Dihydrolipoamide acetyltransferase component of pyruvate dehydrogenase complex</fullName>
        <ecNumber evidence="6">2.3.1.-</ecNumber>
    </recommendedName>
</protein>
<proteinExistence type="inferred from homology"/>
<keyword evidence="3 6" id="KW-0808">Transferase</keyword>
<dbReference type="SUPFAM" id="SSF47005">
    <property type="entry name" value="Peripheral subunit-binding domain of 2-oxo acid dehydrogenase complex"/>
    <property type="match status" value="1"/>
</dbReference>
<evidence type="ECO:0000256" key="2">
    <source>
        <dbReference type="ARBA" id="ARBA00007317"/>
    </source>
</evidence>
<name>A0ABU0ANC7_9BACI</name>
<evidence type="ECO:0000313" key="9">
    <source>
        <dbReference type="EMBL" id="MDQ0272359.1"/>
    </source>
</evidence>
<evidence type="ECO:0000256" key="4">
    <source>
        <dbReference type="ARBA" id="ARBA00022823"/>
    </source>
</evidence>
<dbReference type="Gene3D" id="3.30.559.10">
    <property type="entry name" value="Chloramphenicol acetyltransferase-like domain"/>
    <property type="match status" value="1"/>
</dbReference>
<sequence>MIEVTMPKAGLSMTEGLIQEWCVKEGEAIEKGDPLLVIETEKSALEVEAPASGVLKKITVQAGENVPVNATIAWIGETGAEAEEVKTIPMIHIDTTERADEEHQSRFAFRSEQRREPFLKASPAARRLAREHQIDLQTVKGSGPLNRIIQKDVQAQVQSRAQGQAQNQTPNGVLQQVSAPVDASQHLSGIRKVIAKRMSKSARTIPHVTINTKIDVFPLQKFRKEILDDVRRQNGESISYTHLLIKIVARALQEHQNLNASLSEEGYIQHKEIHIGMAVDTERGLVVPVIKNASQLSLTEIAKRSKVLAEKAKAGTLTPDEITGGTFTISNLGSFGIDEFTPIINYPEAALLGVGRILQLPWVVEGTIVPRPILTLSLSFDHRIIDGAPAAKFLQTISRYVESPYLLV</sequence>
<comment type="caution">
    <text evidence="9">The sequence shown here is derived from an EMBL/GenBank/DDBJ whole genome shotgun (WGS) entry which is preliminary data.</text>
</comment>
<evidence type="ECO:0000259" key="8">
    <source>
        <dbReference type="PROSITE" id="PS51826"/>
    </source>
</evidence>
<dbReference type="Gene3D" id="4.10.320.10">
    <property type="entry name" value="E3-binding domain"/>
    <property type="match status" value="1"/>
</dbReference>
<dbReference type="InterPro" id="IPR050743">
    <property type="entry name" value="2-oxoacid_DH_E2_comp"/>
</dbReference>
<dbReference type="InterPro" id="IPR011053">
    <property type="entry name" value="Single_hybrid_motif"/>
</dbReference>
<dbReference type="PROSITE" id="PS51826">
    <property type="entry name" value="PSBD"/>
    <property type="match status" value="1"/>
</dbReference>
<feature type="domain" description="Lipoyl-binding" evidence="7">
    <location>
        <begin position="1"/>
        <end position="79"/>
    </location>
</feature>
<gene>
    <name evidence="9" type="ORF">J2S17_004251</name>
</gene>
<evidence type="ECO:0000259" key="7">
    <source>
        <dbReference type="PROSITE" id="PS50968"/>
    </source>
</evidence>
<dbReference type="InterPro" id="IPR023213">
    <property type="entry name" value="CAT-like_dom_sf"/>
</dbReference>
<keyword evidence="10" id="KW-1185">Reference proteome</keyword>
<evidence type="ECO:0000256" key="3">
    <source>
        <dbReference type="ARBA" id="ARBA00022679"/>
    </source>
</evidence>
<organism evidence="9 10">
    <name type="scientific">Cytobacillus purgationiresistens</name>
    <dbReference type="NCBI Taxonomy" id="863449"/>
    <lineage>
        <taxon>Bacteria</taxon>
        <taxon>Bacillati</taxon>
        <taxon>Bacillota</taxon>
        <taxon>Bacilli</taxon>
        <taxon>Bacillales</taxon>
        <taxon>Bacillaceae</taxon>
        <taxon>Cytobacillus</taxon>
    </lineage>
</organism>
<dbReference type="InterPro" id="IPR003016">
    <property type="entry name" value="2-oxoA_DH_lipoyl-BS"/>
</dbReference>
<dbReference type="SUPFAM" id="SSF52777">
    <property type="entry name" value="CoA-dependent acyltransferases"/>
    <property type="match status" value="1"/>
</dbReference>
<dbReference type="EC" id="2.3.1.-" evidence="6"/>
<evidence type="ECO:0000313" key="10">
    <source>
        <dbReference type="Proteomes" id="UP001238088"/>
    </source>
</evidence>
<comment type="similarity">
    <text evidence="2 6">Belongs to the 2-oxoacid dehydrogenase family.</text>
</comment>
<keyword evidence="5 6" id="KW-0012">Acyltransferase</keyword>